<organism evidence="3">
    <name type="scientific">Medicago truncatula</name>
    <name type="common">Barrel medic</name>
    <name type="synonym">Medicago tribuloides</name>
    <dbReference type="NCBI Taxonomy" id="3880"/>
    <lineage>
        <taxon>Eukaryota</taxon>
        <taxon>Viridiplantae</taxon>
        <taxon>Streptophyta</taxon>
        <taxon>Embryophyta</taxon>
        <taxon>Tracheophyta</taxon>
        <taxon>Spermatophyta</taxon>
        <taxon>Magnoliopsida</taxon>
        <taxon>eudicotyledons</taxon>
        <taxon>Gunneridae</taxon>
        <taxon>Pentapetalae</taxon>
        <taxon>rosids</taxon>
        <taxon>fabids</taxon>
        <taxon>Fabales</taxon>
        <taxon>Fabaceae</taxon>
        <taxon>Papilionoideae</taxon>
        <taxon>50 kb inversion clade</taxon>
        <taxon>NPAAA clade</taxon>
        <taxon>Hologalegina</taxon>
        <taxon>IRL clade</taxon>
        <taxon>Trifolieae</taxon>
        <taxon>Medicago</taxon>
    </lineage>
</organism>
<dbReference type="HOGENOM" id="CLU_181053_6_3_1"/>
<keyword evidence="1" id="KW-1133">Transmembrane helix</keyword>
<feature type="domain" description="Late nodulin" evidence="2">
    <location>
        <begin position="1"/>
        <end position="52"/>
    </location>
</feature>
<sequence>MAQTLMLVYALIIFTSLFLVVISRQTDIPCKSDDACPRVSSHHIECVKGFCTYWKLD</sequence>
<accession>A7KH96</accession>
<dbReference type="InterPro" id="IPR009810">
    <property type="entry name" value="Nodulin_late_dom"/>
</dbReference>
<dbReference type="EMBL" id="BT138073">
    <property type="protein sequence ID" value="AFK37868.1"/>
    <property type="molecule type" value="mRNA"/>
</dbReference>
<dbReference type="EMBL" id="EF414317">
    <property type="protein sequence ID" value="ABS31403.1"/>
    <property type="molecule type" value="mRNA"/>
</dbReference>
<dbReference type="PaxDb" id="3880-AES88658"/>
<reference evidence="3" key="1">
    <citation type="journal article" date="2007" name="Mol. Plant Microbe Interact.">
        <title>Genomic organization and evolutionary insights on GRP and NCR genes, two large nodule-specific gene families in Medicago truncatula.</title>
        <authorList>
            <person name="Alunni B."/>
            <person name="Kevei Z."/>
            <person name="Redondo-Nieto M."/>
            <person name="Kondorosi A."/>
            <person name="Mergaert P."/>
            <person name="Kondorosi E."/>
        </authorList>
    </citation>
    <scope>NUCLEOTIDE SEQUENCE</scope>
</reference>
<evidence type="ECO:0000259" key="2">
    <source>
        <dbReference type="Pfam" id="PF07127"/>
    </source>
</evidence>
<evidence type="ECO:0000313" key="7">
    <source>
        <dbReference type="EnsemblPlants" id="AES88658"/>
    </source>
</evidence>
<reference evidence="7" key="5">
    <citation type="submission" date="2015-04" db="UniProtKB">
        <authorList>
            <consortium name="EnsemblPlants"/>
        </authorList>
    </citation>
    <scope>IDENTIFICATION</scope>
    <source>
        <strain evidence="7">cv. Jemalong A17</strain>
    </source>
</reference>
<keyword evidence="1" id="KW-0472">Membrane</keyword>
<reference evidence="4 8" key="2">
    <citation type="journal article" date="2011" name="Nature">
        <title>The Medicago genome provides insight into the evolution of rhizobial symbioses.</title>
        <authorList>
            <person name="Young N.D."/>
            <person name="Debelle F."/>
            <person name="Oldroyd G.E."/>
            <person name="Geurts R."/>
            <person name="Cannon S.B."/>
            <person name="Udvardi M.K."/>
            <person name="Benedito V.A."/>
            <person name="Mayer K.F."/>
            <person name="Gouzy J."/>
            <person name="Schoof H."/>
            <person name="Van de Peer Y."/>
            <person name="Proost S."/>
            <person name="Cook D.R."/>
            <person name="Meyers B.C."/>
            <person name="Spannagl M."/>
            <person name="Cheung F."/>
            <person name="De Mita S."/>
            <person name="Krishnakumar V."/>
            <person name="Gundlach H."/>
            <person name="Zhou S."/>
            <person name="Mudge J."/>
            <person name="Bharti A.K."/>
            <person name="Murray J.D."/>
            <person name="Naoumkina M.A."/>
            <person name="Rosen B."/>
            <person name="Silverstein K.A."/>
            <person name="Tang H."/>
            <person name="Rombauts S."/>
            <person name="Zhao P.X."/>
            <person name="Zhou P."/>
            <person name="Barbe V."/>
            <person name="Bardou P."/>
            <person name="Bechner M."/>
            <person name="Bellec A."/>
            <person name="Berger A."/>
            <person name="Berges H."/>
            <person name="Bidwell S."/>
            <person name="Bisseling T."/>
            <person name="Choisne N."/>
            <person name="Couloux A."/>
            <person name="Denny R."/>
            <person name="Deshpande S."/>
            <person name="Dai X."/>
            <person name="Doyle J.J."/>
            <person name="Dudez A.M."/>
            <person name="Farmer A.D."/>
            <person name="Fouteau S."/>
            <person name="Franken C."/>
            <person name="Gibelin C."/>
            <person name="Gish J."/>
            <person name="Goldstein S."/>
            <person name="Gonzalez A.J."/>
            <person name="Green P.J."/>
            <person name="Hallab A."/>
            <person name="Hartog M."/>
            <person name="Hua A."/>
            <person name="Humphray S.J."/>
            <person name="Jeong D.H."/>
            <person name="Jing Y."/>
            <person name="Jocker A."/>
            <person name="Kenton S.M."/>
            <person name="Kim D.J."/>
            <person name="Klee K."/>
            <person name="Lai H."/>
            <person name="Lang C."/>
            <person name="Lin S."/>
            <person name="Macmil S.L."/>
            <person name="Magdelenat G."/>
            <person name="Matthews L."/>
            <person name="McCorrison J."/>
            <person name="Monaghan E.L."/>
            <person name="Mun J.H."/>
            <person name="Najar F.Z."/>
            <person name="Nicholson C."/>
            <person name="Noirot C."/>
            <person name="O'Bleness M."/>
            <person name="Paule C.R."/>
            <person name="Poulain J."/>
            <person name="Prion F."/>
            <person name="Qin B."/>
            <person name="Qu C."/>
            <person name="Retzel E.F."/>
            <person name="Riddle C."/>
            <person name="Sallet E."/>
            <person name="Samain S."/>
            <person name="Samson N."/>
            <person name="Sanders I."/>
            <person name="Saurat O."/>
            <person name="Scarpelli C."/>
            <person name="Schiex T."/>
            <person name="Segurens B."/>
            <person name="Severin A.J."/>
            <person name="Sherrier D.J."/>
            <person name="Shi R."/>
            <person name="Sims S."/>
            <person name="Singer S.R."/>
            <person name="Sinharoy S."/>
            <person name="Sterck L."/>
            <person name="Viollet A."/>
            <person name="Wang B.B."/>
            <person name="Wang K."/>
            <person name="Wang M."/>
            <person name="Wang X."/>
            <person name="Warfsmann J."/>
            <person name="Weissenbach J."/>
            <person name="White D.D."/>
            <person name="White J.D."/>
            <person name="Wiley G.B."/>
            <person name="Wincker P."/>
            <person name="Xing Y."/>
            <person name="Yang L."/>
            <person name="Yao Z."/>
            <person name="Ying F."/>
            <person name="Zhai J."/>
            <person name="Zhou L."/>
            <person name="Zuber A."/>
            <person name="Denarie J."/>
            <person name="Dixon R.A."/>
            <person name="May G.D."/>
            <person name="Schwartz D.C."/>
            <person name="Rogers J."/>
            <person name="Quetier F."/>
            <person name="Town C.D."/>
            <person name="Roe B.A."/>
        </authorList>
    </citation>
    <scope>NUCLEOTIDE SEQUENCE [LARGE SCALE GENOMIC DNA]</scope>
    <source>
        <strain evidence="4">A17</strain>
        <strain evidence="7 8">cv. Jemalong A17</strain>
    </source>
</reference>
<dbReference type="Proteomes" id="UP000002051">
    <property type="component" value="Chromosome 4"/>
</dbReference>
<proteinExistence type="evidence at transcript level"/>
<evidence type="ECO:0000313" key="4">
    <source>
        <dbReference type="EMBL" id="AES88658.1"/>
    </source>
</evidence>
<dbReference type="AlphaFoldDB" id="A7KH96"/>
<dbReference type="EnsemblPlants" id="AES88658">
    <property type="protein sequence ID" value="AES88658"/>
    <property type="gene ID" value="MTR_4g060590"/>
</dbReference>
<dbReference type="Proteomes" id="UP000265566">
    <property type="component" value="Chromosome 4"/>
</dbReference>
<dbReference type="Pfam" id="PF07127">
    <property type="entry name" value="Nodulin_late"/>
    <property type="match status" value="1"/>
</dbReference>
<name>A7KH96_MEDTR</name>
<reference evidence="5" key="3">
    <citation type="submission" date="2012-05" db="EMBL/GenBank/DDBJ databases">
        <authorList>
            <person name="Krishnakumar V."/>
            <person name="Cheung F."/>
            <person name="Xiao Y."/>
            <person name="Chan A."/>
            <person name="Moskal W.A."/>
            <person name="Town C.D."/>
        </authorList>
    </citation>
    <scope>NUCLEOTIDE SEQUENCE</scope>
</reference>
<dbReference type="EMBL" id="CM001220">
    <property type="protein sequence ID" value="AES88658.1"/>
    <property type="molecule type" value="Genomic_DNA"/>
</dbReference>
<feature type="transmembrane region" description="Helical" evidence="1">
    <location>
        <begin position="6"/>
        <end position="22"/>
    </location>
</feature>
<protein>
    <submittedName>
        <fullName evidence="4">Nodule Cysteine-Rich (NCR) secreted peptide</fullName>
    </submittedName>
    <submittedName>
        <fullName evidence="3">Nodule-specific cysteine-rich peptide 128</fullName>
    </submittedName>
    <submittedName>
        <fullName evidence="6">Putative Late nodulin</fullName>
    </submittedName>
</protein>
<reference evidence="4 8" key="4">
    <citation type="journal article" date="2014" name="BMC Genomics">
        <title>An improved genome release (version Mt4.0) for the model legume Medicago truncatula.</title>
        <authorList>
            <person name="Tang H."/>
            <person name="Krishnakumar V."/>
            <person name="Bidwell S."/>
            <person name="Rosen B."/>
            <person name="Chan A."/>
            <person name="Zhou S."/>
            <person name="Gentzbittel L."/>
            <person name="Childs K.L."/>
            <person name="Yandell M."/>
            <person name="Gundlach H."/>
            <person name="Mayer K.F."/>
            <person name="Schwartz D.C."/>
            <person name="Town C.D."/>
        </authorList>
    </citation>
    <scope>GENOME REANNOTATION</scope>
    <source>
        <strain evidence="7 8">cv. Jemalong A17</strain>
    </source>
</reference>
<evidence type="ECO:0000313" key="8">
    <source>
        <dbReference type="Proteomes" id="UP000002051"/>
    </source>
</evidence>
<evidence type="ECO:0000313" key="6">
    <source>
        <dbReference type="EMBL" id="RHN60795.1"/>
    </source>
</evidence>
<evidence type="ECO:0000313" key="3">
    <source>
        <dbReference type="EMBL" id="ABS31403.1"/>
    </source>
</evidence>
<reference evidence="6" key="7">
    <citation type="journal article" date="2018" name="Nat. Plants">
        <title>Whole-genome landscape of Medicago truncatula symbiotic genes.</title>
        <authorList>
            <person name="Pecrix Y."/>
            <person name="Gamas P."/>
            <person name="Carrere S."/>
        </authorList>
    </citation>
    <scope>NUCLEOTIDE SEQUENCE</scope>
    <source>
        <tissue evidence="6">Leaves</tissue>
    </source>
</reference>
<keyword evidence="1" id="KW-0812">Transmembrane</keyword>
<evidence type="ECO:0000313" key="5">
    <source>
        <dbReference type="EMBL" id="AFK37868.1"/>
    </source>
</evidence>
<keyword evidence="8" id="KW-1185">Reference proteome</keyword>
<dbReference type="Gramene" id="rna23174">
    <property type="protein sequence ID" value="RHN60795.1"/>
    <property type="gene ID" value="gene23174"/>
</dbReference>
<reference evidence="9" key="6">
    <citation type="journal article" date="2018" name="Nat. Plants">
        <title>Whole-genome landscape of Medicago truncatula symbiotic genes.</title>
        <authorList>
            <person name="Pecrix Y."/>
            <person name="Staton S.E."/>
            <person name="Sallet E."/>
            <person name="Lelandais-Briere C."/>
            <person name="Moreau S."/>
            <person name="Carrere S."/>
            <person name="Blein T."/>
            <person name="Jardinaud M.F."/>
            <person name="Latrasse D."/>
            <person name="Zouine M."/>
            <person name="Zahm M."/>
            <person name="Kreplak J."/>
            <person name="Mayjonade B."/>
            <person name="Satge C."/>
            <person name="Perez M."/>
            <person name="Cauet S."/>
            <person name="Marande W."/>
            <person name="Chantry-Darmon C."/>
            <person name="Lopez-Roques C."/>
            <person name="Bouchez O."/>
            <person name="Berard A."/>
            <person name="Debelle F."/>
            <person name="Munos S."/>
            <person name="Bendahmane A."/>
            <person name="Berges H."/>
            <person name="Niebel A."/>
            <person name="Buitink J."/>
            <person name="Frugier F."/>
            <person name="Benhamed M."/>
            <person name="Crespi M."/>
            <person name="Gouzy J."/>
            <person name="Gamas P."/>
        </authorList>
    </citation>
    <scope>NUCLEOTIDE SEQUENCE [LARGE SCALE GENOMIC DNA]</scope>
    <source>
        <strain evidence="9">cv. Jemalong A17</strain>
    </source>
</reference>
<gene>
    <name evidence="4" type="ordered locus">MTR_4g060590</name>
    <name evidence="6" type="ORF">MtrunA17_Chr4g0029741</name>
</gene>
<evidence type="ECO:0000256" key="1">
    <source>
        <dbReference type="SAM" id="Phobius"/>
    </source>
</evidence>
<dbReference type="EMBL" id="PSQE01000004">
    <property type="protein sequence ID" value="RHN60795.1"/>
    <property type="molecule type" value="Genomic_DNA"/>
</dbReference>
<dbReference type="GO" id="GO:0046872">
    <property type="term" value="F:metal ion binding"/>
    <property type="evidence" value="ECO:0007669"/>
    <property type="project" value="InterPro"/>
</dbReference>
<evidence type="ECO:0000313" key="9">
    <source>
        <dbReference type="Proteomes" id="UP000265566"/>
    </source>
</evidence>